<dbReference type="Proteomes" id="UP001519667">
    <property type="component" value="Unassembled WGS sequence"/>
</dbReference>
<accession>A0ABS5XKA8</accession>
<proteinExistence type="predicted"/>
<protein>
    <submittedName>
        <fullName evidence="1">Uncharacterized protein</fullName>
    </submittedName>
</protein>
<dbReference type="EMBL" id="JAGTIS010000010">
    <property type="protein sequence ID" value="MBT8768075.1"/>
    <property type="molecule type" value="Genomic_DNA"/>
</dbReference>
<gene>
    <name evidence="1" type="ORF">J7302_18365</name>
</gene>
<keyword evidence="2" id="KW-1185">Reference proteome</keyword>
<sequence>MPYLIRSLANIGSKLIVTPRDNLTIARRIVRRMCEERDKIYGERRELHRKARKLRQFEPFTMLAADKMEQQAREHRATELNSIRLVLLGYGRLIVLDRESIADQLGFEALADLLNINSVDRERARREGLRTLAELIAVNDLENSAERRSDKWGAGSPLYQASLAAIQEFIRAAPESALPNLFAPGELLRPKLQPRLQLVWPAAQDTAGAD</sequence>
<name>A0ABS5XKA8_9GAMM</name>
<dbReference type="RefSeq" id="WP_215377890.1">
    <property type="nucleotide sequence ID" value="NZ_JAGTIS010000010.1"/>
</dbReference>
<evidence type="ECO:0000313" key="2">
    <source>
        <dbReference type="Proteomes" id="UP001519667"/>
    </source>
</evidence>
<reference evidence="1 2" key="1">
    <citation type="submission" date="2021-04" db="EMBL/GenBank/DDBJ databases">
        <title>Pseudomonas boanensis sp. nov., a bacterium isolated from river water used for household purposes in Boane District, Mozambique.</title>
        <authorList>
            <person name="Nicklasson M."/>
            <person name="Martin-Rodriguez A.J."/>
            <person name="Thorell K."/>
            <person name="Neves L."/>
            <person name="Mussagy A."/>
            <person name="Rydberg H.A."/>
            <person name="Hernroth B."/>
            <person name="Svensson-Stadler L."/>
            <person name="Sjoling A."/>
        </authorList>
    </citation>
    <scope>NUCLEOTIDE SEQUENCE [LARGE SCALE GENOMIC DNA]</scope>
    <source>
        <strain evidence="1 2">DB1</strain>
    </source>
</reference>
<evidence type="ECO:0000313" key="1">
    <source>
        <dbReference type="EMBL" id="MBT8768075.1"/>
    </source>
</evidence>
<organism evidence="1 2">
    <name type="scientific">Metapseudomonas boanensis</name>
    <dbReference type="NCBI Taxonomy" id="2822138"/>
    <lineage>
        <taxon>Bacteria</taxon>
        <taxon>Pseudomonadati</taxon>
        <taxon>Pseudomonadota</taxon>
        <taxon>Gammaproteobacteria</taxon>
        <taxon>Pseudomonadales</taxon>
        <taxon>Pseudomonadaceae</taxon>
        <taxon>Metapseudomonas</taxon>
    </lineage>
</organism>
<comment type="caution">
    <text evidence="1">The sequence shown here is derived from an EMBL/GenBank/DDBJ whole genome shotgun (WGS) entry which is preliminary data.</text>
</comment>